<evidence type="ECO:0000256" key="2">
    <source>
        <dbReference type="ARBA" id="ARBA00023008"/>
    </source>
</evidence>
<comment type="caution">
    <text evidence="5">The sequence shown here is derived from an EMBL/GenBank/DDBJ whole genome shotgun (WGS) entry which is preliminary data.</text>
</comment>
<protein>
    <recommendedName>
        <fullName evidence="4">Blue (type 1) copper domain-containing protein</fullName>
    </recommendedName>
</protein>
<dbReference type="InterPro" id="IPR006311">
    <property type="entry name" value="TAT_signal"/>
</dbReference>
<dbReference type="SUPFAM" id="SSF49503">
    <property type="entry name" value="Cupredoxins"/>
    <property type="match status" value="1"/>
</dbReference>
<evidence type="ECO:0000256" key="1">
    <source>
        <dbReference type="ARBA" id="ARBA00022723"/>
    </source>
</evidence>
<dbReference type="Pfam" id="PF00127">
    <property type="entry name" value="Copper-bind"/>
    <property type="match status" value="1"/>
</dbReference>
<dbReference type="Proteomes" id="UP000434101">
    <property type="component" value="Unassembled WGS sequence"/>
</dbReference>
<feature type="compositionally biased region" description="Low complexity" evidence="3">
    <location>
        <begin position="13"/>
        <end position="31"/>
    </location>
</feature>
<feature type="compositionally biased region" description="Acidic residues" evidence="3">
    <location>
        <begin position="32"/>
        <end position="105"/>
    </location>
</feature>
<dbReference type="RefSeq" id="WP_160066513.1">
    <property type="nucleotide sequence ID" value="NZ_WUYX01000056.1"/>
</dbReference>
<dbReference type="GO" id="GO:0005507">
    <property type="term" value="F:copper ion binding"/>
    <property type="evidence" value="ECO:0007669"/>
    <property type="project" value="InterPro"/>
</dbReference>
<keyword evidence="2" id="KW-0186">Copper</keyword>
<dbReference type="OrthoDB" id="6744at2157"/>
<feature type="domain" description="Blue (type 1) copper" evidence="4">
    <location>
        <begin position="135"/>
        <end position="205"/>
    </location>
</feature>
<dbReference type="AlphaFoldDB" id="A0A6B0VRJ3"/>
<sequence length="205" mass="22381">MSPDRSQSRRTVLKLSAVAAVPAALAGCADEGPGEEEDPDDPAEEEANGDDEPETEEDEDEDEDDEAPADDEEENGDEDENEEDDAEDDENGNGEAIDPDTEIELDGLTQAWEGLAPDEIDGEENPTLVLEEGESYEITWVNGDGVQHNIEIRDDDGEIVDDYETDLMDEEGETQTLEVDEVTDEMAEYVCAPHAGTMVGEIEVE</sequence>
<evidence type="ECO:0000259" key="4">
    <source>
        <dbReference type="Pfam" id="PF00127"/>
    </source>
</evidence>
<dbReference type="GO" id="GO:0009055">
    <property type="term" value="F:electron transfer activity"/>
    <property type="evidence" value="ECO:0007669"/>
    <property type="project" value="InterPro"/>
</dbReference>
<reference evidence="5 6" key="1">
    <citation type="submission" date="2020-01" db="EMBL/GenBank/DDBJ databases">
        <title>Natronorubrum sp. JWXQ-INN 674 isolated from Inner Mongolia Autonomous Region of China.</title>
        <authorList>
            <person name="Xue Q."/>
        </authorList>
    </citation>
    <scope>NUCLEOTIDE SEQUENCE [LARGE SCALE GENOMIC DNA]</scope>
    <source>
        <strain evidence="5 6">JWXQ-INN-674</strain>
    </source>
</reference>
<evidence type="ECO:0000313" key="6">
    <source>
        <dbReference type="Proteomes" id="UP000434101"/>
    </source>
</evidence>
<organism evidence="5 6">
    <name type="scientific">Natronorubrum halalkaliphilum</name>
    <dbReference type="NCBI Taxonomy" id="2691917"/>
    <lineage>
        <taxon>Archaea</taxon>
        <taxon>Methanobacteriati</taxon>
        <taxon>Methanobacteriota</taxon>
        <taxon>Stenosarchaea group</taxon>
        <taxon>Halobacteria</taxon>
        <taxon>Halobacteriales</taxon>
        <taxon>Natrialbaceae</taxon>
        <taxon>Natronorubrum</taxon>
    </lineage>
</organism>
<dbReference type="InterPro" id="IPR008972">
    <property type="entry name" value="Cupredoxin"/>
</dbReference>
<dbReference type="EMBL" id="WUYX01000056">
    <property type="protein sequence ID" value="MXV63697.1"/>
    <property type="molecule type" value="Genomic_DNA"/>
</dbReference>
<dbReference type="Gene3D" id="2.60.40.420">
    <property type="entry name" value="Cupredoxins - blue copper proteins"/>
    <property type="match status" value="1"/>
</dbReference>
<dbReference type="InterPro" id="IPR000923">
    <property type="entry name" value="BlueCu_1"/>
</dbReference>
<evidence type="ECO:0000313" key="5">
    <source>
        <dbReference type="EMBL" id="MXV63697.1"/>
    </source>
</evidence>
<name>A0A6B0VRJ3_9EURY</name>
<keyword evidence="1" id="KW-0479">Metal-binding</keyword>
<proteinExistence type="predicted"/>
<dbReference type="PROSITE" id="PS51318">
    <property type="entry name" value="TAT"/>
    <property type="match status" value="1"/>
</dbReference>
<keyword evidence="6" id="KW-1185">Reference proteome</keyword>
<accession>A0A6B0VRJ3</accession>
<evidence type="ECO:0000256" key="3">
    <source>
        <dbReference type="SAM" id="MobiDB-lite"/>
    </source>
</evidence>
<gene>
    <name evidence="5" type="ORF">GS429_16845</name>
</gene>
<feature type="region of interest" description="Disordered" evidence="3">
    <location>
        <begin position="1"/>
        <end position="106"/>
    </location>
</feature>
<dbReference type="PROSITE" id="PS51257">
    <property type="entry name" value="PROKAR_LIPOPROTEIN"/>
    <property type="match status" value="1"/>
</dbReference>